<dbReference type="OrthoDB" id="9806257at2"/>
<dbReference type="SUPFAM" id="SSF51905">
    <property type="entry name" value="FAD/NAD(P)-binding domain"/>
    <property type="match status" value="1"/>
</dbReference>
<evidence type="ECO:0000259" key="2">
    <source>
        <dbReference type="Pfam" id="PF01266"/>
    </source>
</evidence>
<keyword evidence="1" id="KW-0560">Oxidoreductase</keyword>
<organism evidence="3 4">
    <name type="scientific">Marihabitans asiaticum</name>
    <dbReference type="NCBI Taxonomy" id="415218"/>
    <lineage>
        <taxon>Bacteria</taxon>
        <taxon>Bacillati</taxon>
        <taxon>Actinomycetota</taxon>
        <taxon>Actinomycetes</taxon>
        <taxon>Micrococcales</taxon>
        <taxon>Intrasporangiaceae</taxon>
        <taxon>Marihabitans</taxon>
    </lineage>
</organism>
<dbReference type="EMBL" id="VIUW01000002">
    <property type="protein sequence ID" value="TWD15968.1"/>
    <property type="molecule type" value="Genomic_DNA"/>
</dbReference>
<dbReference type="InterPro" id="IPR036188">
    <property type="entry name" value="FAD/NAD-bd_sf"/>
</dbReference>
<dbReference type="Gene3D" id="3.50.50.60">
    <property type="entry name" value="FAD/NAD(P)-binding domain"/>
    <property type="match status" value="1"/>
</dbReference>
<dbReference type="Proteomes" id="UP000315628">
    <property type="component" value="Unassembled WGS sequence"/>
</dbReference>
<dbReference type="GO" id="GO:0005737">
    <property type="term" value="C:cytoplasm"/>
    <property type="evidence" value="ECO:0007669"/>
    <property type="project" value="TreeGrafter"/>
</dbReference>
<dbReference type="GO" id="GO:0016491">
    <property type="term" value="F:oxidoreductase activity"/>
    <property type="evidence" value="ECO:0007669"/>
    <property type="project" value="UniProtKB-KW"/>
</dbReference>
<dbReference type="PANTHER" id="PTHR13847:SF289">
    <property type="entry name" value="GLYCINE OXIDASE"/>
    <property type="match status" value="1"/>
</dbReference>
<gene>
    <name evidence="3" type="ORF">FB557_1508</name>
</gene>
<feature type="domain" description="FAD dependent oxidoreductase" evidence="2">
    <location>
        <begin position="7"/>
        <end position="359"/>
    </location>
</feature>
<dbReference type="Pfam" id="PF01266">
    <property type="entry name" value="DAO"/>
    <property type="match status" value="1"/>
</dbReference>
<evidence type="ECO:0000256" key="1">
    <source>
        <dbReference type="ARBA" id="ARBA00023002"/>
    </source>
</evidence>
<reference evidence="3 4" key="1">
    <citation type="submission" date="2019-06" db="EMBL/GenBank/DDBJ databases">
        <title>Sequencing the genomes of 1000 actinobacteria strains.</title>
        <authorList>
            <person name="Klenk H.-P."/>
        </authorList>
    </citation>
    <scope>NUCLEOTIDE SEQUENCE [LARGE SCALE GENOMIC DNA]</scope>
    <source>
        <strain evidence="3 4">DSM 18935</strain>
    </source>
</reference>
<dbReference type="InterPro" id="IPR006076">
    <property type="entry name" value="FAD-dep_OxRdtase"/>
</dbReference>
<evidence type="ECO:0000313" key="4">
    <source>
        <dbReference type="Proteomes" id="UP000315628"/>
    </source>
</evidence>
<dbReference type="PANTHER" id="PTHR13847">
    <property type="entry name" value="SARCOSINE DEHYDROGENASE-RELATED"/>
    <property type="match status" value="1"/>
</dbReference>
<keyword evidence="4" id="KW-1185">Reference proteome</keyword>
<sequence>MEPTAPDVVVIGAGAVGATVALELSRAGKRVLVLDAGEGPGAGCSYANAGLLSPSHVQPMTTPANVREGLTNLLDPSGPFRLTPRPTLLPWLLSFARHSTPRRTRALTERLQAMARRSLALHLAYPREGIETSCVQTGAVDVIGDRRVVHEEDATCNTLTYVRAVLDAATAKGASVRWGARVEGLRRRDPGSAAGVGAGVDVLLDGRWISPEHVVVAAGMGSPALLAELGLRLPMQGATGYVIDLERNDAAPDRPTTFVDHRVVVTPFADRVRLAGTLDLGARTGQVQPHRVDAIRAAGRRAYPDLAWEREIEVWRGDRPTTSDGVPVIGESARVPGLVVATGHGMWGLVLAPITAEWVRRGLVEGDVTLTDPTFSPDRFTRRRAA</sequence>
<protein>
    <submittedName>
        <fullName evidence="3">D-amino acid dehydrogenase small subunit</fullName>
    </submittedName>
</protein>
<comment type="caution">
    <text evidence="3">The sequence shown here is derived from an EMBL/GenBank/DDBJ whole genome shotgun (WGS) entry which is preliminary data.</text>
</comment>
<proteinExistence type="predicted"/>
<accession>A0A560WEB6</accession>
<dbReference type="AlphaFoldDB" id="A0A560WEB6"/>
<dbReference type="Gene3D" id="3.30.9.10">
    <property type="entry name" value="D-Amino Acid Oxidase, subunit A, domain 2"/>
    <property type="match status" value="1"/>
</dbReference>
<evidence type="ECO:0000313" key="3">
    <source>
        <dbReference type="EMBL" id="TWD15968.1"/>
    </source>
</evidence>
<name>A0A560WEB6_9MICO</name>
<dbReference type="SUPFAM" id="SSF54373">
    <property type="entry name" value="FAD-linked reductases, C-terminal domain"/>
    <property type="match status" value="1"/>
</dbReference>
<dbReference type="RefSeq" id="WP_144856960.1">
    <property type="nucleotide sequence ID" value="NZ_BAAAYT010000001.1"/>
</dbReference>